<proteinExistence type="predicted"/>
<dbReference type="OMA" id="RYITRIM"/>
<dbReference type="SMART" id="SM00558">
    <property type="entry name" value="JmjC"/>
    <property type="match status" value="1"/>
</dbReference>
<sequence length="355" mass="40895">MNLSKYGRVIVMASETFQIPRISAPSDHNFRANHLRKGVPVVITDVADKWPAAEWTLDELTRKAGHNKAFIRQQTDKESYKVGKSYSIRESPLKEYIDDIRADNSRARSSYLAVQNIRSTFPELEADINVPGYVEKLHGGPYLWIAMKGHYEFCHFDPDDGLLVILSGSKRVKLYGCDIQPLYPNPLGSRGRTIQAQVNCDAPDLETFPKFKGAQCHECVLNAGEMLFIPAFWWHQVTALEMTISINFFYGDAGDNTYLTKIMEPMRWQAYSHWFLNIVEQNRPFESFQRVLENLPDSLRSFFLKTWHEKPSQDQLDRLVKLVLDHLQLDSLPVGPARTSKHPPVMKIRGLLWRK</sequence>
<dbReference type="RefSeq" id="XP_030851360.1">
    <property type="nucleotide sequence ID" value="XM_030995500.1"/>
</dbReference>
<dbReference type="InterPro" id="IPR003347">
    <property type="entry name" value="JmjC_dom"/>
</dbReference>
<dbReference type="AlphaFoldDB" id="A0A7M7PH24"/>
<dbReference type="PROSITE" id="PS51184">
    <property type="entry name" value="JMJC"/>
    <property type="match status" value="1"/>
</dbReference>
<dbReference type="EnsemblMetazoa" id="XM_030995506">
    <property type="protein sequence ID" value="XP_030851366"/>
    <property type="gene ID" value="LOC115928344"/>
</dbReference>
<dbReference type="KEGG" id="spu:591458"/>
<dbReference type="PANTHER" id="PTHR12461:SF95">
    <property type="entry name" value="JMJC DOMAIN-CONTAINING PROTEIN"/>
    <property type="match status" value="1"/>
</dbReference>
<feature type="domain" description="JmjC" evidence="1">
    <location>
        <begin position="110"/>
        <end position="267"/>
    </location>
</feature>
<protein>
    <recommendedName>
        <fullName evidence="1">JmjC domain-containing protein</fullName>
    </recommendedName>
</protein>
<keyword evidence="3" id="KW-1185">Reference proteome</keyword>
<reference evidence="2" key="2">
    <citation type="submission" date="2021-01" db="UniProtKB">
        <authorList>
            <consortium name="EnsemblMetazoa"/>
        </authorList>
    </citation>
    <scope>IDENTIFICATION</scope>
</reference>
<dbReference type="Gene3D" id="2.60.120.650">
    <property type="entry name" value="Cupin"/>
    <property type="match status" value="1"/>
</dbReference>
<dbReference type="RefSeq" id="XP_030851366.1">
    <property type="nucleotide sequence ID" value="XM_030995506.1"/>
</dbReference>
<dbReference type="GeneID" id="115928344"/>
<name>A0A7M7PH24_STRPU</name>
<dbReference type="KEGG" id="spu:115928344"/>
<dbReference type="InParanoid" id="A0A7M7PH24"/>
<dbReference type="InterPro" id="IPR041667">
    <property type="entry name" value="Cupin_8"/>
</dbReference>
<dbReference type="GO" id="GO:0005634">
    <property type="term" value="C:nucleus"/>
    <property type="evidence" value="ECO:0000318"/>
    <property type="project" value="GO_Central"/>
</dbReference>
<evidence type="ECO:0000313" key="3">
    <source>
        <dbReference type="Proteomes" id="UP000007110"/>
    </source>
</evidence>
<dbReference type="GO" id="GO:0051864">
    <property type="term" value="F:histone H3K36 demethylase activity"/>
    <property type="evidence" value="ECO:0000318"/>
    <property type="project" value="GO_Central"/>
</dbReference>
<dbReference type="SUPFAM" id="SSF51197">
    <property type="entry name" value="Clavaminate synthase-like"/>
    <property type="match status" value="1"/>
</dbReference>
<evidence type="ECO:0000259" key="1">
    <source>
        <dbReference type="PROSITE" id="PS51184"/>
    </source>
</evidence>
<organism evidence="2 3">
    <name type="scientific">Strongylocentrotus purpuratus</name>
    <name type="common">Purple sea urchin</name>
    <dbReference type="NCBI Taxonomy" id="7668"/>
    <lineage>
        <taxon>Eukaryota</taxon>
        <taxon>Metazoa</taxon>
        <taxon>Echinodermata</taxon>
        <taxon>Eleutherozoa</taxon>
        <taxon>Echinozoa</taxon>
        <taxon>Echinoidea</taxon>
        <taxon>Euechinoidea</taxon>
        <taxon>Echinacea</taxon>
        <taxon>Camarodonta</taxon>
        <taxon>Echinidea</taxon>
        <taxon>Strongylocentrotidae</taxon>
        <taxon>Strongylocentrotus</taxon>
    </lineage>
</organism>
<dbReference type="GO" id="GO:0045892">
    <property type="term" value="P:negative regulation of DNA-templated transcription"/>
    <property type="evidence" value="ECO:0000318"/>
    <property type="project" value="GO_Central"/>
</dbReference>
<dbReference type="PANTHER" id="PTHR12461">
    <property type="entry name" value="HYPOXIA-INDUCIBLE FACTOR 1 ALPHA INHIBITOR-RELATED"/>
    <property type="match status" value="1"/>
</dbReference>
<accession>A0A7M7PH24</accession>
<dbReference type="GeneID" id="591458"/>
<dbReference type="Proteomes" id="UP000007110">
    <property type="component" value="Unassembled WGS sequence"/>
</dbReference>
<evidence type="ECO:0000313" key="2">
    <source>
        <dbReference type="EnsemblMetazoa" id="XP_030851360"/>
    </source>
</evidence>
<reference evidence="3" key="1">
    <citation type="submission" date="2015-02" db="EMBL/GenBank/DDBJ databases">
        <title>Genome sequencing for Strongylocentrotus purpuratus.</title>
        <authorList>
            <person name="Murali S."/>
            <person name="Liu Y."/>
            <person name="Vee V."/>
            <person name="English A."/>
            <person name="Wang M."/>
            <person name="Skinner E."/>
            <person name="Han Y."/>
            <person name="Muzny D.M."/>
            <person name="Worley K.C."/>
            <person name="Gibbs R.A."/>
        </authorList>
    </citation>
    <scope>NUCLEOTIDE SEQUENCE</scope>
</reference>
<dbReference type="GO" id="GO:0106157">
    <property type="term" value="F:peptidyl-arginine 3-dioxygenase activity"/>
    <property type="evidence" value="ECO:0000318"/>
    <property type="project" value="GO_Central"/>
</dbReference>
<dbReference type="GO" id="GO:0003682">
    <property type="term" value="F:chromatin binding"/>
    <property type="evidence" value="ECO:0000318"/>
    <property type="project" value="GO_Central"/>
</dbReference>
<dbReference type="EnsemblMetazoa" id="XM_030995500">
    <property type="protein sequence ID" value="XP_030851360"/>
    <property type="gene ID" value="LOC591458"/>
</dbReference>
<dbReference type="Pfam" id="PF13621">
    <property type="entry name" value="Cupin_8"/>
    <property type="match status" value="1"/>
</dbReference>
<dbReference type="OrthoDB" id="47172at2759"/>